<organism evidence="1 2">
    <name type="scientific">Golovinomyces cichoracearum</name>
    <dbReference type="NCBI Taxonomy" id="62708"/>
    <lineage>
        <taxon>Eukaryota</taxon>
        <taxon>Fungi</taxon>
        <taxon>Dikarya</taxon>
        <taxon>Ascomycota</taxon>
        <taxon>Pezizomycotina</taxon>
        <taxon>Leotiomycetes</taxon>
        <taxon>Erysiphales</taxon>
        <taxon>Erysiphaceae</taxon>
        <taxon>Golovinomyces</taxon>
    </lineage>
</organism>
<proteinExistence type="predicted"/>
<protein>
    <recommendedName>
        <fullName evidence="3">F-box domain-containing protein</fullName>
    </recommendedName>
</protein>
<gene>
    <name evidence="1" type="ORF">GcM1_241049</name>
</gene>
<name>A0A420IHM4_9PEZI</name>
<comment type="caution">
    <text evidence="1">The sequence shown here is derived from an EMBL/GenBank/DDBJ whole genome shotgun (WGS) entry which is preliminary data.</text>
</comment>
<accession>A0A420IHM4</accession>
<reference evidence="1 2" key="1">
    <citation type="journal article" date="2018" name="BMC Genomics">
        <title>Comparative genome analyses reveal sequence features reflecting distinct modes of host-adaptation between dicot and monocot powdery mildew.</title>
        <authorList>
            <person name="Wu Y."/>
            <person name="Ma X."/>
            <person name="Pan Z."/>
            <person name="Kale S.D."/>
            <person name="Song Y."/>
            <person name="King H."/>
            <person name="Zhang Q."/>
            <person name="Presley C."/>
            <person name="Deng X."/>
            <person name="Wei C.I."/>
            <person name="Xiao S."/>
        </authorList>
    </citation>
    <scope>NUCLEOTIDE SEQUENCE [LARGE SCALE GENOMIC DNA]</scope>
    <source>
        <strain evidence="1">UMSG1</strain>
    </source>
</reference>
<evidence type="ECO:0000313" key="1">
    <source>
        <dbReference type="EMBL" id="RKF74021.1"/>
    </source>
</evidence>
<dbReference type="EMBL" id="MCBS01024164">
    <property type="protein sequence ID" value="RKF74021.1"/>
    <property type="molecule type" value="Genomic_DNA"/>
</dbReference>
<dbReference type="Proteomes" id="UP000285326">
    <property type="component" value="Unassembled WGS sequence"/>
</dbReference>
<evidence type="ECO:0008006" key="3">
    <source>
        <dbReference type="Google" id="ProtNLM"/>
    </source>
</evidence>
<evidence type="ECO:0000313" key="2">
    <source>
        <dbReference type="Proteomes" id="UP000285326"/>
    </source>
</evidence>
<sequence>MLQLVDRKKKVIRDLFHTLRYKLFKSRSSSPSHDWLPVEFQRYLQEQEDELRSRPIRPFSNCGRDGAGSAEITILSLAPELILQIASKLSPSYAVALSLSSRYFYFILKERYIPQINTRASSLQVLLYQARTQSKISLNTISRERQKLLSLLDRDDTRLIFCYFCQKLHKSLPTPSRTDRTTSAYPCTYAKYGTKSCNVIFNTSQVRMAMKLYHQGIDPSKNLQVLAQSTRSSSCYTSTRRIVPRIVGNRLYMKVIHEYTVPFDSAKMTWYDGPPSPSSKIPSWAAVSQLSRCPESGILLDVQRMVRTARDKPKNLLKPSSLSQCPKCKVEYEVRVPKIATHYAIVECISWHDLGEGDMPFWSSMLMSEVESITSKCSSSKLGSIRCTFEIY</sequence>
<dbReference type="AlphaFoldDB" id="A0A420IHM4"/>